<evidence type="ECO:0000256" key="1">
    <source>
        <dbReference type="ARBA" id="ARBA00022734"/>
    </source>
</evidence>
<evidence type="ECO:0000313" key="4">
    <source>
        <dbReference type="Proteomes" id="UP001418222"/>
    </source>
</evidence>
<accession>A0AAP0BKM6</accession>
<dbReference type="InterPro" id="IPR036404">
    <property type="entry name" value="Jacalin-like_lectin_dom_sf"/>
</dbReference>
<dbReference type="PROSITE" id="PS51752">
    <property type="entry name" value="JACALIN_LECTIN"/>
    <property type="match status" value="1"/>
</dbReference>
<comment type="caution">
    <text evidence="3">The sequence shown here is derived from an EMBL/GenBank/DDBJ whole genome shotgun (WGS) entry which is preliminary data.</text>
</comment>
<dbReference type="InterPro" id="IPR001229">
    <property type="entry name" value="Jacalin-like_lectin_dom"/>
</dbReference>
<dbReference type="EMBL" id="JBBWWQ010000008">
    <property type="protein sequence ID" value="KAK8940659.1"/>
    <property type="molecule type" value="Genomic_DNA"/>
</dbReference>
<keyword evidence="4" id="KW-1185">Reference proteome</keyword>
<evidence type="ECO:0000313" key="3">
    <source>
        <dbReference type="EMBL" id="KAK8940659.1"/>
    </source>
</evidence>
<name>A0AAP0BKM6_9ASPA</name>
<evidence type="ECO:0000259" key="2">
    <source>
        <dbReference type="PROSITE" id="PS51752"/>
    </source>
</evidence>
<dbReference type="AlphaFoldDB" id="A0AAP0BKM6"/>
<feature type="domain" description="Jacalin-type lectin" evidence="2">
    <location>
        <begin position="1"/>
        <end position="76"/>
    </location>
</feature>
<protein>
    <recommendedName>
        <fullName evidence="2">Jacalin-type lectin domain-containing protein</fullName>
    </recommendedName>
</protein>
<dbReference type="SUPFAM" id="SSF51101">
    <property type="entry name" value="Mannose-binding lectins"/>
    <property type="match status" value="1"/>
</dbReference>
<gene>
    <name evidence="3" type="ORF">KSP39_PZI010767</name>
</gene>
<keyword evidence="1" id="KW-0430">Lectin</keyword>
<organism evidence="3 4">
    <name type="scientific">Platanthera zijinensis</name>
    <dbReference type="NCBI Taxonomy" id="2320716"/>
    <lineage>
        <taxon>Eukaryota</taxon>
        <taxon>Viridiplantae</taxon>
        <taxon>Streptophyta</taxon>
        <taxon>Embryophyta</taxon>
        <taxon>Tracheophyta</taxon>
        <taxon>Spermatophyta</taxon>
        <taxon>Magnoliopsida</taxon>
        <taxon>Liliopsida</taxon>
        <taxon>Asparagales</taxon>
        <taxon>Orchidaceae</taxon>
        <taxon>Orchidoideae</taxon>
        <taxon>Orchideae</taxon>
        <taxon>Orchidinae</taxon>
        <taxon>Platanthera</taxon>
    </lineage>
</organism>
<dbReference type="Pfam" id="PF01419">
    <property type="entry name" value="Jacalin"/>
    <property type="match status" value="1"/>
</dbReference>
<dbReference type="Proteomes" id="UP001418222">
    <property type="component" value="Unassembled WGS sequence"/>
</dbReference>
<dbReference type="GO" id="GO:0030246">
    <property type="term" value="F:carbohydrate binding"/>
    <property type="evidence" value="ECO:0007669"/>
    <property type="project" value="UniProtKB-KW"/>
</dbReference>
<sequence>MDPEIFLDEEEAPWNYCKVISSLKFGNEEETYGPFGLQNGTSFVFRTGSEITGFHGSGDDAIEFGYISKIGLYFRTEAVSAVGEPSKSSTDLTEAVSAVTLIEGEN</sequence>
<dbReference type="Gene3D" id="2.100.10.30">
    <property type="entry name" value="Jacalin-like lectin domain"/>
    <property type="match status" value="1"/>
</dbReference>
<proteinExistence type="predicted"/>
<reference evidence="3 4" key="1">
    <citation type="journal article" date="2022" name="Nat. Plants">
        <title>Genomes of leafy and leafless Platanthera orchids illuminate the evolution of mycoheterotrophy.</title>
        <authorList>
            <person name="Li M.H."/>
            <person name="Liu K.W."/>
            <person name="Li Z."/>
            <person name="Lu H.C."/>
            <person name="Ye Q.L."/>
            <person name="Zhang D."/>
            <person name="Wang J.Y."/>
            <person name="Li Y.F."/>
            <person name="Zhong Z.M."/>
            <person name="Liu X."/>
            <person name="Yu X."/>
            <person name="Liu D.K."/>
            <person name="Tu X.D."/>
            <person name="Liu B."/>
            <person name="Hao Y."/>
            <person name="Liao X.Y."/>
            <person name="Jiang Y.T."/>
            <person name="Sun W.H."/>
            <person name="Chen J."/>
            <person name="Chen Y.Q."/>
            <person name="Ai Y."/>
            <person name="Zhai J.W."/>
            <person name="Wu S.S."/>
            <person name="Zhou Z."/>
            <person name="Hsiao Y.Y."/>
            <person name="Wu W.L."/>
            <person name="Chen Y.Y."/>
            <person name="Lin Y.F."/>
            <person name="Hsu J.L."/>
            <person name="Li C.Y."/>
            <person name="Wang Z.W."/>
            <person name="Zhao X."/>
            <person name="Zhong W.Y."/>
            <person name="Ma X.K."/>
            <person name="Ma L."/>
            <person name="Huang J."/>
            <person name="Chen G.Z."/>
            <person name="Huang M.Z."/>
            <person name="Huang L."/>
            <person name="Peng D.H."/>
            <person name="Luo Y.B."/>
            <person name="Zou S.Q."/>
            <person name="Chen S.P."/>
            <person name="Lan S."/>
            <person name="Tsai W.C."/>
            <person name="Van de Peer Y."/>
            <person name="Liu Z.J."/>
        </authorList>
    </citation>
    <scope>NUCLEOTIDE SEQUENCE [LARGE SCALE GENOMIC DNA]</scope>
    <source>
        <strain evidence="3">Lor287</strain>
    </source>
</reference>